<dbReference type="AlphaFoldDB" id="A0A1Y1S7P2"/>
<dbReference type="InterPro" id="IPR050606">
    <property type="entry name" value="Calponin-like"/>
</dbReference>
<dbReference type="PANTHER" id="PTHR47385">
    <property type="entry name" value="CALPONIN"/>
    <property type="match status" value="1"/>
</dbReference>
<dbReference type="OrthoDB" id="21595at2759"/>
<keyword evidence="3" id="KW-1185">Reference proteome</keyword>
<dbReference type="Proteomes" id="UP000192639">
    <property type="component" value="Unassembled WGS sequence"/>
</dbReference>
<comment type="caution">
    <text evidence="2">The sequence shown here is derived from an EMBL/GenBank/DDBJ whole genome shotgun (WGS) entry which is preliminary data.</text>
</comment>
<gene>
    <name evidence="2" type="ORF">ECANGB1_1022</name>
</gene>
<dbReference type="EMBL" id="LWDP01000029">
    <property type="protein sequence ID" value="ORD94209.1"/>
    <property type="molecule type" value="Genomic_DNA"/>
</dbReference>
<dbReference type="Gene3D" id="1.10.418.10">
    <property type="entry name" value="Calponin-like domain"/>
    <property type="match status" value="1"/>
</dbReference>
<protein>
    <submittedName>
        <fullName evidence="2">Uncharacterized protein</fullName>
    </submittedName>
</protein>
<dbReference type="GO" id="GO:0015629">
    <property type="term" value="C:actin cytoskeleton"/>
    <property type="evidence" value="ECO:0007669"/>
    <property type="project" value="TreeGrafter"/>
</dbReference>
<dbReference type="InterPro" id="IPR036872">
    <property type="entry name" value="CH_dom_sf"/>
</dbReference>
<sequence length="84" mass="9341">MENIEFFTAQCKKAGVKDENNFMTVDLYEKKNMEAVKIAIVAFARALNSSNTGVHLIGPNEMKTGEKTRDHNSSESAMTNKSVK</sequence>
<name>A0A1Y1S7P2_9MICR</name>
<feature type="compositionally biased region" description="Basic and acidic residues" evidence="1">
    <location>
        <begin position="63"/>
        <end position="73"/>
    </location>
</feature>
<organism evidence="2 3">
    <name type="scientific">Enterospora canceri</name>
    <dbReference type="NCBI Taxonomy" id="1081671"/>
    <lineage>
        <taxon>Eukaryota</taxon>
        <taxon>Fungi</taxon>
        <taxon>Fungi incertae sedis</taxon>
        <taxon>Microsporidia</taxon>
        <taxon>Enterocytozoonidae</taxon>
        <taxon>Enterospora</taxon>
    </lineage>
</organism>
<dbReference type="SUPFAM" id="SSF47576">
    <property type="entry name" value="Calponin-homology domain, CH-domain"/>
    <property type="match status" value="1"/>
</dbReference>
<reference evidence="2 3" key="1">
    <citation type="journal article" date="2017" name="Environ. Microbiol.">
        <title>Decay of the glycolytic pathway and adaptation to intranuclear parasitism within Enterocytozoonidae microsporidia.</title>
        <authorList>
            <person name="Wiredu Boakye D."/>
            <person name="Jaroenlak P."/>
            <person name="Prachumwat A."/>
            <person name="Williams T.A."/>
            <person name="Bateman K.S."/>
            <person name="Itsathitphaisarn O."/>
            <person name="Sritunyalucksana K."/>
            <person name="Paszkiewicz K.H."/>
            <person name="Moore K.A."/>
            <person name="Stentiford G.D."/>
            <person name="Williams B.A."/>
        </authorList>
    </citation>
    <scope>NUCLEOTIDE SEQUENCE [LARGE SCALE GENOMIC DNA]</scope>
    <source>
        <strain evidence="2 3">GB1</strain>
    </source>
</reference>
<evidence type="ECO:0000256" key="1">
    <source>
        <dbReference type="SAM" id="MobiDB-lite"/>
    </source>
</evidence>
<feature type="region of interest" description="Disordered" evidence="1">
    <location>
        <begin position="54"/>
        <end position="84"/>
    </location>
</feature>
<dbReference type="VEuPathDB" id="MicrosporidiaDB:ECANGB1_1022"/>
<proteinExistence type="predicted"/>
<accession>A0A1Y1S7P2</accession>
<dbReference type="GO" id="GO:0051015">
    <property type="term" value="F:actin filament binding"/>
    <property type="evidence" value="ECO:0007669"/>
    <property type="project" value="TreeGrafter"/>
</dbReference>
<dbReference type="GO" id="GO:0007015">
    <property type="term" value="P:actin filament organization"/>
    <property type="evidence" value="ECO:0007669"/>
    <property type="project" value="TreeGrafter"/>
</dbReference>
<evidence type="ECO:0000313" key="2">
    <source>
        <dbReference type="EMBL" id="ORD94209.1"/>
    </source>
</evidence>
<dbReference type="PANTHER" id="PTHR47385:SF14">
    <property type="entry name" value="TRANSGELIN"/>
    <property type="match status" value="1"/>
</dbReference>
<evidence type="ECO:0000313" key="3">
    <source>
        <dbReference type="Proteomes" id="UP000192639"/>
    </source>
</evidence>
<feature type="compositionally biased region" description="Polar residues" evidence="1">
    <location>
        <begin position="74"/>
        <end position="84"/>
    </location>
</feature>